<dbReference type="InterPro" id="IPR013595">
    <property type="entry name" value="Pept_S33_TAP-like_C"/>
</dbReference>
<dbReference type="InterPro" id="IPR029058">
    <property type="entry name" value="AB_hydrolase_fold"/>
</dbReference>
<organism evidence="5 6">
    <name type="scientific">Parathielavia appendiculata</name>
    <dbReference type="NCBI Taxonomy" id="2587402"/>
    <lineage>
        <taxon>Eukaryota</taxon>
        <taxon>Fungi</taxon>
        <taxon>Dikarya</taxon>
        <taxon>Ascomycota</taxon>
        <taxon>Pezizomycotina</taxon>
        <taxon>Sordariomycetes</taxon>
        <taxon>Sordariomycetidae</taxon>
        <taxon>Sordariales</taxon>
        <taxon>Chaetomiaceae</taxon>
        <taxon>Parathielavia</taxon>
    </lineage>
</organism>
<dbReference type="AlphaFoldDB" id="A0AAN6TT36"/>
<feature type="region of interest" description="Disordered" evidence="3">
    <location>
        <begin position="124"/>
        <end position="183"/>
    </location>
</feature>
<name>A0AAN6TT36_9PEZI</name>
<keyword evidence="2" id="KW-0378">Hydrolase</keyword>
<evidence type="ECO:0000313" key="6">
    <source>
        <dbReference type="Proteomes" id="UP001302602"/>
    </source>
</evidence>
<sequence length="669" mass="73907">MNPWESITPSSELHWHPCYTFIHRSFLCARLTVPMDYARPLNVSSQDNNHPRVDIALLLLPAESSSSSSLLTEKVMKSPLLVNPGGPGGSGVALALLVGPSMQKILGPDQPILGFDPRGIGFTTPRADCWAKPPPESCRRPSPGHRHHPTTANHYDNNSDNNAGDDDDDGGDGGSRRGRPGCEEDVMTGLLHRLEWENMNAAYGLMGESEVAVRYLDAAQRGVNGLCRWKDGLVGDDSDGGGSVLRWAATRNVVRDMVEIVEAWGKWVDTLDGGVADEMRGKLVYWGFSYGTYLGATFARTFPERVGRLVLDGVVDAEFYEEPVWKESLLDADNVLGTFFQFCAETGRKCQLYRQGDEAAVVQRRYEAIMDRLETSPLTFNHPENQYPVLVRASQVKNIVFRILYSPIQGFPVLASVLNFIYEDMFEELGAFTQDPQLVCSISDNPSVLGMLTDAQRAIMCGDKTHPVNMTVPEITSAYQAMAANSQFADIWMGLMLQCNGWDIFPPGQAPTDPWAAANQIETANPVLFLSNTYDPVTPLKAAVKMALKFKGAGLLEQKSQGHCTLSAVSRCTARAVRDYVTTGKLPPPPKEVDENFNGKWKQCEADEAPWRRLGTSEVHAWAAEEREMADGWRHLQEVMETMQRWGVGKNNDLDMAAVMKLARGGQTT</sequence>
<dbReference type="PANTHER" id="PTHR43248:SF25">
    <property type="entry name" value="AB HYDROLASE-1 DOMAIN-CONTAINING PROTEIN-RELATED"/>
    <property type="match status" value="1"/>
</dbReference>
<comment type="similarity">
    <text evidence="1">Belongs to the peptidase S33 family.</text>
</comment>
<gene>
    <name evidence="5" type="ORF">N657DRAFT_581518</name>
</gene>
<accession>A0AAN6TT36</accession>
<dbReference type="GeneID" id="87826308"/>
<dbReference type="EMBL" id="MU853247">
    <property type="protein sequence ID" value="KAK4119566.1"/>
    <property type="molecule type" value="Genomic_DNA"/>
</dbReference>
<dbReference type="RefSeq" id="XP_062643339.1">
    <property type="nucleotide sequence ID" value="XM_062789538.1"/>
</dbReference>
<dbReference type="Proteomes" id="UP001302602">
    <property type="component" value="Unassembled WGS sequence"/>
</dbReference>
<reference evidence="5" key="1">
    <citation type="journal article" date="2023" name="Mol. Phylogenet. Evol.">
        <title>Genome-scale phylogeny and comparative genomics of the fungal order Sordariales.</title>
        <authorList>
            <person name="Hensen N."/>
            <person name="Bonometti L."/>
            <person name="Westerberg I."/>
            <person name="Brannstrom I.O."/>
            <person name="Guillou S."/>
            <person name="Cros-Aarteil S."/>
            <person name="Calhoun S."/>
            <person name="Haridas S."/>
            <person name="Kuo A."/>
            <person name="Mondo S."/>
            <person name="Pangilinan J."/>
            <person name="Riley R."/>
            <person name="LaButti K."/>
            <person name="Andreopoulos B."/>
            <person name="Lipzen A."/>
            <person name="Chen C."/>
            <person name="Yan M."/>
            <person name="Daum C."/>
            <person name="Ng V."/>
            <person name="Clum A."/>
            <person name="Steindorff A."/>
            <person name="Ohm R.A."/>
            <person name="Martin F."/>
            <person name="Silar P."/>
            <person name="Natvig D.O."/>
            <person name="Lalanne C."/>
            <person name="Gautier V."/>
            <person name="Ament-Velasquez S.L."/>
            <person name="Kruys A."/>
            <person name="Hutchinson M.I."/>
            <person name="Powell A.J."/>
            <person name="Barry K."/>
            <person name="Miller A.N."/>
            <person name="Grigoriev I.V."/>
            <person name="Debuchy R."/>
            <person name="Gladieux P."/>
            <person name="Hiltunen Thoren M."/>
            <person name="Johannesson H."/>
        </authorList>
    </citation>
    <scope>NUCLEOTIDE SEQUENCE</scope>
    <source>
        <strain evidence="5">CBS 731.68</strain>
    </source>
</reference>
<dbReference type="SUPFAM" id="SSF53474">
    <property type="entry name" value="alpha/beta-Hydrolases"/>
    <property type="match status" value="1"/>
</dbReference>
<dbReference type="PANTHER" id="PTHR43248">
    <property type="entry name" value="2-SUCCINYL-6-HYDROXY-2,4-CYCLOHEXADIENE-1-CARBOXYLATE SYNTHASE"/>
    <property type="match status" value="1"/>
</dbReference>
<evidence type="ECO:0000259" key="4">
    <source>
        <dbReference type="Pfam" id="PF08386"/>
    </source>
</evidence>
<dbReference type="GO" id="GO:0016787">
    <property type="term" value="F:hydrolase activity"/>
    <property type="evidence" value="ECO:0007669"/>
    <property type="project" value="UniProtKB-KW"/>
</dbReference>
<evidence type="ECO:0000256" key="1">
    <source>
        <dbReference type="ARBA" id="ARBA00010088"/>
    </source>
</evidence>
<dbReference type="InterPro" id="IPR051601">
    <property type="entry name" value="Serine_prot/Carboxylest_S33"/>
</dbReference>
<evidence type="ECO:0000256" key="2">
    <source>
        <dbReference type="ARBA" id="ARBA00022801"/>
    </source>
</evidence>
<evidence type="ECO:0000256" key="3">
    <source>
        <dbReference type="SAM" id="MobiDB-lite"/>
    </source>
</evidence>
<dbReference type="Gene3D" id="3.40.50.1820">
    <property type="entry name" value="alpha/beta hydrolase"/>
    <property type="match status" value="1"/>
</dbReference>
<feature type="domain" description="Peptidase S33 tripeptidyl aminopeptidase-like C-terminal" evidence="4">
    <location>
        <begin position="488"/>
        <end position="588"/>
    </location>
</feature>
<evidence type="ECO:0000313" key="5">
    <source>
        <dbReference type="EMBL" id="KAK4119566.1"/>
    </source>
</evidence>
<dbReference type="Pfam" id="PF08386">
    <property type="entry name" value="Abhydrolase_4"/>
    <property type="match status" value="1"/>
</dbReference>
<proteinExistence type="inferred from homology"/>
<keyword evidence="6" id="KW-1185">Reference proteome</keyword>
<protein>
    <submittedName>
        <fullName evidence="5">Alpha/beta-hydrolase</fullName>
    </submittedName>
</protein>
<comment type="caution">
    <text evidence="5">The sequence shown here is derived from an EMBL/GenBank/DDBJ whole genome shotgun (WGS) entry which is preliminary data.</text>
</comment>
<reference evidence="5" key="2">
    <citation type="submission" date="2023-05" db="EMBL/GenBank/DDBJ databases">
        <authorList>
            <consortium name="Lawrence Berkeley National Laboratory"/>
            <person name="Steindorff A."/>
            <person name="Hensen N."/>
            <person name="Bonometti L."/>
            <person name="Westerberg I."/>
            <person name="Brannstrom I.O."/>
            <person name="Guillou S."/>
            <person name="Cros-Aarteil S."/>
            <person name="Calhoun S."/>
            <person name="Haridas S."/>
            <person name="Kuo A."/>
            <person name="Mondo S."/>
            <person name="Pangilinan J."/>
            <person name="Riley R."/>
            <person name="Labutti K."/>
            <person name="Andreopoulos B."/>
            <person name="Lipzen A."/>
            <person name="Chen C."/>
            <person name="Yanf M."/>
            <person name="Daum C."/>
            <person name="Ng V."/>
            <person name="Clum A."/>
            <person name="Ohm R."/>
            <person name="Martin F."/>
            <person name="Silar P."/>
            <person name="Natvig D."/>
            <person name="Lalanne C."/>
            <person name="Gautier V."/>
            <person name="Ament-Velasquez S.L."/>
            <person name="Kruys A."/>
            <person name="Hutchinson M.I."/>
            <person name="Powell A.J."/>
            <person name="Barry K."/>
            <person name="Miller A.N."/>
            <person name="Grigoriev I.V."/>
            <person name="Debuchy R."/>
            <person name="Gladieux P."/>
            <person name="Thoren M.H."/>
            <person name="Johannesson H."/>
        </authorList>
    </citation>
    <scope>NUCLEOTIDE SEQUENCE</scope>
    <source>
        <strain evidence="5">CBS 731.68</strain>
    </source>
</reference>